<keyword evidence="8" id="KW-0862">Zinc</keyword>
<evidence type="ECO:0000313" key="12">
    <source>
        <dbReference type="Proteomes" id="UP001151760"/>
    </source>
</evidence>
<dbReference type="CDD" id="cd00303">
    <property type="entry name" value="retropepsin_like"/>
    <property type="match status" value="1"/>
</dbReference>
<dbReference type="Pfam" id="PF24626">
    <property type="entry name" value="SH3_Tf2-1"/>
    <property type="match status" value="1"/>
</dbReference>
<evidence type="ECO:0000256" key="4">
    <source>
        <dbReference type="ARBA" id="ARBA00022722"/>
    </source>
</evidence>
<dbReference type="GO" id="GO:0003964">
    <property type="term" value="F:RNA-directed DNA polymerase activity"/>
    <property type="evidence" value="ECO:0007669"/>
    <property type="project" value="UniProtKB-KW"/>
</dbReference>
<evidence type="ECO:0000256" key="2">
    <source>
        <dbReference type="ARBA" id="ARBA00022679"/>
    </source>
</evidence>
<gene>
    <name evidence="11" type="ORF">Tco_0909124</name>
</gene>
<dbReference type="Proteomes" id="UP001151760">
    <property type="component" value="Unassembled WGS sequence"/>
</dbReference>
<dbReference type="EC" id="2.7.7.49" evidence="1"/>
<accession>A0ABQ5CQ58</accession>
<feature type="compositionally biased region" description="Basic and acidic residues" evidence="9">
    <location>
        <begin position="96"/>
        <end position="110"/>
    </location>
</feature>
<dbReference type="Gene3D" id="3.10.20.370">
    <property type="match status" value="1"/>
</dbReference>
<dbReference type="EMBL" id="BQNB010014494">
    <property type="protein sequence ID" value="GJT28849.1"/>
    <property type="molecule type" value="Genomic_DNA"/>
</dbReference>
<evidence type="ECO:0000256" key="6">
    <source>
        <dbReference type="ARBA" id="ARBA00022801"/>
    </source>
</evidence>
<dbReference type="Gene3D" id="2.40.70.10">
    <property type="entry name" value="Acid Proteases"/>
    <property type="match status" value="1"/>
</dbReference>
<dbReference type="Gene3D" id="3.10.10.10">
    <property type="entry name" value="HIV Type 1 Reverse Transcriptase, subunit A, domain 1"/>
    <property type="match status" value="1"/>
</dbReference>
<evidence type="ECO:0000256" key="9">
    <source>
        <dbReference type="SAM" id="MobiDB-lite"/>
    </source>
</evidence>
<reference evidence="11" key="1">
    <citation type="journal article" date="2022" name="Int. J. Mol. Sci.">
        <title>Draft Genome of Tanacetum Coccineum: Genomic Comparison of Closely Related Tanacetum-Family Plants.</title>
        <authorList>
            <person name="Yamashiro T."/>
            <person name="Shiraishi A."/>
            <person name="Nakayama K."/>
            <person name="Satake H."/>
        </authorList>
    </citation>
    <scope>NUCLEOTIDE SEQUENCE</scope>
</reference>
<dbReference type="PROSITE" id="PS50158">
    <property type="entry name" value="ZF_CCHC"/>
    <property type="match status" value="1"/>
</dbReference>
<organism evidence="11 12">
    <name type="scientific">Tanacetum coccineum</name>
    <dbReference type="NCBI Taxonomy" id="301880"/>
    <lineage>
        <taxon>Eukaryota</taxon>
        <taxon>Viridiplantae</taxon>
        <taxon>Streptophyta</taxon>
        <taxon>Embryophyta</taxon>
        <taxon>Tracheophyta</taxon>
        <taxon>Spermatophyta</taxon>
        <taxon>Magnoliopsida</taxon>
        <taxon>eudicotyledons</taxon>
        <taxon>Gunneridae</taxon>
        <taxon>Pentapetalae</taxon>
        <taxon>asterids</taxon>
        <taxon>campanulids</taxon>
        <taxon>Asterales</taxon>
        <taxon>Asteraceae</taxon>
        <taxon>Asteroideae</taxon>
        <taxon>Anthemideae</taxon>
        <taxon>Anthemidinae</taxon>
        <taxon>Tanacetum</taxon>
    </lineage>
</organism>
<dbReference type="Pfam" id="PF17917">
    <property type="entry name" value="RT_RNaseH"/>
    <property type="match status" value="1"/>
</dbReference>
<keyword evidence="2" id="KW-0808">Transferase</keyword>
<dbReference type="SUPFAM" id="SSF50630">
    <property type="entry name" value="Acid proteases"/>
    <property type="match status" value="1"/>
</dbReference>
<evidence type="ECO:0000313" key="11">
    <source>
        <dbReference type="EMBL" id="GJT28849.1"/>
    </source>
</evidence>
<dbReference type="InterPro" id="IPR001878">
    <property type="entry name" value="Znf_CCHC"/>
</dbReference>
<keyword evidence="12" id="KW-1185">Reference proteome</keyword>
<dbReference type="Pfam" id="PF00078">
    <property type="entry name" value="RVT_1"/>
    <property type="match status" value="1"/>
</dbReference>
<protein>
    <recommendedName>
        <fullName evidence="1">RNA-directed DNA polymerase</fullName>
        <ecNumber evidence="1">2.7.7.49</ecNumber>
    </recommendedName>
</protein>
<keyword evidence="8" id="KW-0479">Metal-binding</keyword>
<dbReference type="Gene3D" id="3.30.70.270">
    <property type="match status" value="1"/>
</dbReference>
<name>A0ABQ5CQ58_9ASTR</name>
<evidence type="ECO:0000256" key="1">
    <source>
        <dbReference type="ARBA" id="ARBA00012493"/>
    </source>
</evidence>
<evidence type="ECO:0000259" key="10">
    <source>
        <dbReference type="PROSITE" id="PS50158"/>
    </source>
</evidence>
<dbReference type="InterPro" id="IPR041373">
    <property type="entry name" value="RT_RNaseH"/>
</dbReference>
<dbReference type="Pfam" id="PF08284">
    <property type="entry name" value="RVP_2"/>
    <property type="match status" value="1"/>
</dbReference>
<dbReference type="CDD" id="cd01647">
    <property type="entry name" value="RT_LTR"/>
    <property type="match status" value="1"/>
</dbReference>
<keyword evidence="3" id="KW-0548">Nucleotidyltransferase</keyword>
<comment type="caution">
    <text evidence="11">The sequence shown here is derived from an EMBL/GenBank/DDBJ whole genome shotgun (WGS) entry which is preliminary data.</text>
</comment>
<keyword evidence="4" id="KW-0540">Nuclease</keyword>
<dbReference type="InterPro" id="IPR021109">
    <property type="entry name" value="Peptidase_aspartic_dom_sf"/>
</dbReference>
<keyword evidence="8" id="KW-0863">Zinc-finger</keyword>
<feature type="domain" description="CCHC-type" evidence="10">
    <location>
        <begin position="168"/>
        <end position="183"/>
    </location>
</feature>
<dbReference type="InterPro" id="IPR000477">
    <property type="entry name" value="RT_dom"/>
</dbReference>
<keyword evidence="6" id="KW-0378">Hydrolase</keyword>
<evidence type="ECO:0000256" key="8">
    <source>
        <dbReference type="PROSITE-ProRule" id="PRU00047"/>
    </source>
</evidence>
<dbReference type="SUPFAM" id="SSF56672">
    <property type="entry name" value="DNA/RNA polymerases"/>
    <property type="match status" value="1"/>
</dbReference>
<dbReference type="InterPro" id="IPR050951">
    <property type="entry name" value="Retrovirus_Pol_polyprotein"/>
</dbReference>
<dbReference type="SMART" id="SM00343">
    <property type="entry name" value="ZnF_C2HC"/>
    <property type="match status" value="1"/>
</dbReference>
<keyword evidence="5" id="KW-0255">Endonuclease</keyword>
<dbReference type="PANTHER" id="PTHR37984:SF5">
    <property type="entry name" value="PROTEIN NYNRIN-LIKE"/>
    <property type="match status" value="1"/>
</dbReference>
<keyword evidence="7 11" id="KW-0695">RNA-directed DNA polymerase</keyword>
<reference evidence="11" key="2">
    <citation type="submission" date="2022-01" db="EMBL/GenBank/DDBJ databases">
        <authorList>
            <person name="Yamashiro T."/>
            <person name="Shiraishi A."/>
            <person name="Satake H."/>
            <person name="Nakayama K."/>
        </authorList>
    </citation>
    <scope>NUCLEOTIDE SEQUENCE</scope>
</reference>
<evidence type="ECO:0000256" key="5">
    <source>
        <dbReference type="ARBA" id="ARBA00022759"/>
    </source>
</evidence>
<feature type="region of interest" description="Disordered" evidence="9">
    <location>
        <begin position="840"/>
        <end position="869"/>
    </location>
</feature>
<sequence length="1002" mass="114645">MEIVFNISNCPSKYRVKYATCTLQDSALTWWNSHKRTISVDAAYNLTVKGNDLTAYTQRQHQGNAIAANPARLQDAIRIANQLIDRKLQGYAARSAENKRRMESNQRDNHGQQPPFKRQNVSGQNMARAYTTGNNERRGYAGPHPLCNKCRYHHVGPCTMKCNNCVICYECGRPRHVKRDCPKLRNQNHGNRVGNKTRNKTGNNKATARAYAIGEGGANPDSNVVTGTFLLNNYYASMLFDSSADRSFVSSTISALLDVAPSTLDTSYAIELADGRISKMNIILKGCTLGLLGHPFDIDLMPIELGSFDVIIGMDWMAKNHAVIICVEKVVRIPYGDEVLIIQSDDIDGRSKSKLNIISCTKTQKYIKKGCQVYLAQIMSKKEEDKSEEKRLEDMPIVRNFSEVFPKEFPGLPPTLQVEFQIDLVPGATPVARAPYRLAPSEMQELSAQLQEISDKEFHESCFLTWGARVYSKIDLRSGYHQLRVQEEDIPKTVVRTRYGHYEFQVMSFGLTNAPAVFMDLMNQVCKPYLDKFMIVFIDDILIYSKSRKEHEEHLKLILRLLKKEELYAKFSKCEFWLSKVQFLGHVIDSEGVHVDPAKIESIKDWASPKTPTKISQFLGRNKETAFQTLKQKLCSAPILALPEESENFVVYCDASHKRLGAILMQKEKVIAYASRQIKVHEKNYTTHDLELGVVVFALKMWRHYLYGTKCVVFTDHKSLQHILDQKELNMRQRQWLELLSDYDCEICYHPGKANVVADALSQKERIKPLRVRALVMTIGLNLPKKILNAQIEARKEENFVNEDLQETIWTVGSTRNSPMEIGEHNNGFCHQAAKDDHWSRHDLGNHRSSDQSRIQAARDRQKSHADIRRKPLEFQVGDKVMLKVSPWKGVIRFGKRGKLNPHYTGPFKILDKVGTVAYRLKLPEQLSRVHSTFHVSNLKKCLADETLAIPLNEIQIDKKLYFIEEPVEVMDREVKRLKQSRIPIVKVRWNSRRGPEFMWGA</sequence>
<dbReference type="InterPro" id="IPR043502">
    <property type="entry name" value="DNA/RNA_pol_sf"/>
</dbReference>
<proteinExistence type="predicted"/>
<evidence type="ECO:0000256" key="7">
    <source>
        <dbReference type="ARBA" id="ARBA00022918"/>
    </source>
</evidence>
<dbReference type="InterPro" id="IPR056924">
    <property type="entry name" value="SH3_Tf2-1"/>
</dbReference>
<feature type="region of interest" description="Disordered" evidence="9">
    <location>
        <begin position="94"/>
        <end position="124"/>
    </location>
</feature>
<dbReference type="PANTHER" id="PTHR37984">
    <property type="entry name" value="PROTEIN CBG26694"/>
    <property type="match status" value="1"/>
</dbReference>
<dbReference type="InterPro" id="IPR043128">
    <property type="entry name" value="Rev_trsase/Diguanyl_cyclase"/>
</dbReference>
<evidence type="ECO:0000256" key="3">
    <source>
        <dbReference type="ARBA" id="ARBA00022695"/>
    </source>
</evidence>
<dbReference type="CDD" id="cd09274">
    <property type="entry name" value="RNase_HI_RT_Ty3"/>
    <property type="match status" value="1"/>
</dbReference>